<protein>
    <submittedName>
        <fullName evidence="9">Photosystem II protein J</fullName>
    </submittedName>
</protein>
<keyword evidence="9" id="KW-0934">Plastid</keyword>
<organism evidence="9">
    <name type="scientific">Festuca arundinacea</name>
    <name type="common">Tall fescue</name>
    <name type="synonym">Schedonorus arundinaceus</name>
    <dbReference type="NCBI Taxonomy" id="4606"/>
    <lineage>
        <taxon>Eukaryota</taxon>
        <taxon>Viridiplantae</taxon>
        <taxon>Streptophyta</taxon>
        <taxon>Embryophyta</taxon>
        <taxon>Tracheophyta</taxon>
        <taxon>Spermatophyta</taxon>
        <taxon>Magnoliopsida</taxon>
        <taxon>Liliopsida</taxon>
        <taxon>Poales</taxon>
        <taxon>Poaceae</taxon>
        <taxon>BOP clade</taxon>
        <taxon>Pooideae</taxon>
        <taxon>Poodae</taxon>
        <taxon>Poeae</taxon>
        <taxon>Poeae Chloroplast Group 2 (Poeae type)</taxon>
        <taxon>Loliodinae</taxon>
        <taxon>Loliinae</taxon>
        <taxon>Lolium</taxon>
    </lineage>
</organism>
<keyword evidence="6 8" id="KW-0472">Membrane</keyword>
<proteinExistence type="predicted"/>
<evidence type="ECO:0000313" key="9">
    <source>
        <dbReference type="EMBL" id="ACJ70770.1"/>
    </source>
</evidence>
<evidence type="ECO:0000256" key="8">
    <source>
        <dbReference type="SAM" id="Phobius"/>
    </source>
</evidence>
<evidence type="ECO:0000256" key="4">
    <source>
        <dbReference type="ARBA" id="ARBA00022989"/>
    </source>
</evidence>
<dbReference type="InterPro" id="IPR037267">
    <property type="entry name" value="PSII_PsbJ_sf"/>
</dbReference>
<keyword evidence="3 8" id="KW-0812">Transmembrane</keyword>
<dbReference type="AlphaFoldDB" id="B8Y2Y9"/>
<evidence type="ECO:0000256" key="1">
    <source>
        <dbReference type="ARBA" id="ARBA00022469"/>
    </source>
</evidence>
<dbReference type="GO" id="GO:0015979">
    <property type="term" value="P:photosynthesis"/>
    <property type="evidence" value="ECO:0007669"/>
    <property type="project" value="UniProtKB-KW"/>
</dbReference>
<dbReference type="Pfam" id="PF01788">
    <property type="entry name" value="PsbJ"/>
    <property type="match status" value="1"/>
</dbReference>
<sequence>MADTTGKRIPLWVYIGTVSWYLLWIGLVGVFFCGSYSGLGSSL</sequence>
<evidence type="ECO:0000256" key="2">
    <source>
        <dbReference type="ARBA" id="ARBA00022531"/>
    </source>
</evidence>
<keyword evidence="9" id="KW-0150">Chloroplast</keyword>
<keyword evidence="1" id="KW-0674">Reaction center</keyword>
<gene>
    <name evidence="9" type="primary">psbJ</name>
</gene>
<dbReference type="InterPro" id="IPR002682">
    <property type="entry name" value="PSII_PsbJ"/>
</dbReference>
<accession>B8Y2Y9</accession>
<dbReference type="PANTHER" id="PTHR34812">
    <property type="entry name" value="PHOTOSYSTEM II REACTION CENTER PROTEIN J"/>
    <property type="match status" value="1"/>
</dbReference>
<keyword evidence="7" id="KW-0604">Photosystem II</keyword>
<name>B8Y2Y9_FESAR</name>
<dbReference type="GO" id="GO:0009539">
    <property type="term" value="C:photosystem II reaction center"/>
    <property type="evidence" value="ECO:0007669"/>
    <property type="project" value="InterPro"/>
</dbReference>
<evidence type="ECO:0000256" key="3">
    <source>
        <dbReference type="ARBA" id="ARBA00022692"/>
    </source>
</evidence>
<dbReference type="RefSeq" id="YP_002364513.1">
    <property type="nucleotide sequence ID" value="NC_011713.2"/>
</dbReference>
<reference key="1">
    <citation type="submission" date="2008-11" db="EMBL/GenBank/DDBJ databases">
        <title>The complete chloroplast genome of tall fescue (Festuca arundinacea) and the comparison of whole plastomes from the family Poaceae.</title>
        <authorList>
            <person name="Cahoon A.B."/>
            <person name="Sharpe R.M."/>
            <person name="Mysaypohn C."/>
            <person name="Thompson E.J."/>
            <person name="Ward A.D."/>
        </authorList>
    </citation>
    <scope>NUCLEOTIDE SEQUENCE [LARGE SCALE GENOMIC DNA]</scope>
    <source>
        <strain>cv. KY-31</strain>
    </source>
</reference>
<dbReference type="PANTHER" id="PTHR34812:SF3">
    <property type="entry name" value="PHOTOSYSTEM II REACTION CENTER PROTEIN J"/>
    <property type="match status" value="1"/>
</dbReference>
<evidence type="ECO:0000256" key="5">
    <source>
        <dbReference type="ARBA" id="ARBA00023078"/>
    </source>
</evidence>
<evidence type="ECO:0000256" key="7">
    <source>
        <dbReference type="ARBA" id="ARBA00023276"/>
    </source>
</evidence>
<keyword evidence="2" id="KW-0602">Photosynthesis</keyword>
<dbReference type="GeneID" id="7095407"/>
<reference evidence="9" key="2">
    <citation type="journal article" date="2010" name="Am. J. Bot.">
        <title>The complete chloroplast genome of tall fescue (Lolium arundinaceum; Poaceae) and comparison of whole plastomes from the family Poaceae.</title>
        <authorList>
            <person name="Cahoon A.B."/>
            <person name="Sharpe R.M."/>
            <person name="Mysayphonh C."/>
            <person name="Thompson E.J."/>
            <person name="Ward A.D."/>
            <person name="Lin A."/>
        </authorList>
    </citation>
    <scope>NUCLEOTIDE SEQUENCE</scope>
</reference>
<keyword evidence="5" id="KW-0793">Thylakoid</keyword>
<dbReference type="SUPFAM" id="SSF161021">
    <property type="entry name" value="Photosystem II reaction center protein J, PsbJ"/>
    <property type="match status" value="1"/>
</dbReference>
<feature type="transmembrane region" description="Helical" evidence="8">
    <location>
        <begin position="12"/>
        <end position="37"/>
    </location>
</feature>
<dbReference type="Gene3D" id="6.10.250.2070">
    <property type="match status" value="1"/>
</dbReference>
<evidence type="ECO:0000256" key="6">
    <source>
        <dbReference type="ARBA" id="ARBA00023136"/>
    </source>
</evidence>
<dbReference type="EMBL" id="FJ466687">
    <property type="protein sequence ID" value="ACJ70770.1"/>
    <property type="molecule type" value="Genomic_DNA"/>
</dbReference>
<keyword evidence="4 8" id="KW-1133">Transmembrane helix</keyword>
<geneLocation type="chloroplast" evidence="9"/>